<evidence type="ECO:0000256" key="2">
    <source>
        <dbReference type="ARBA" id="ARBA00011233"/>
    </source>
</evidence>
<keyword evidence="7" id="KW-0406">Ion transport</keyword>
<dbReference type="HOGENOM" id="CLU_038238_0_1_4"/>
<dbReference type="GO" id="GO:0009279">
    <property type="term" value="C:cell outer membrane"/>
    <property type="evidence" value="ECO:0007669"/>
    <property type="project" value="UniProtKB-SubCell"/>
</dbReference>
<keyword evidence="9" id="KW-0472">Membrane</keyword>
<evidence type="ECO:0000313" key="12">
    <source>
        <dbReference type="EMBL" id="EET05098.1"/>
    </source>
</evidence>
<dbReference type="PANTHER" id="PTHR34501">
    <property type="entry name" value="PROTEIN YDDL-RELATED"/>
    <property type="match status" value="1"/>
</dbReference>
<dbReference type="InterPro" id="IPR050298">
    <property type="entry name" value="Gram-neg_bact_OMP"/>
</dbReference>
<protein>
    <submittedName>
        <fullName evidence="12">Putative outer membrane porin</fullName>
    </submittedName>
</protein>
<dbReference type="AlphaFoldDB" id="A0A0E1VW16"/>
<dbReference type="SUPFAM" id="SSF56935">
    <property type="entry name" value="Porins"/>
    <property type="match status" value="1"/>
</dbReference>
<keyword evidence="10" id="KW-0998">Cell outer membrane</keyword>
<evidence type="ECO:0000256" key="7">
    <source>
        <dbReference type="ARBA" id="ARBA00023065"/>
    </source>
</evidence>
<keyword evidence="5" id="KW-0812">Transmembrane</keyword>
<evidence type="ECO:0000256" key="10">
    <source>
        <dbReference type="ARBA" id="ARBA00023237"/>
    </source>
</evidence>
<keyword evidence="8" id="KW-0626">Porin</keyword>
<keyword evidence="6" id="KW-0732">Signal</keyword>
<reference evidence="12 13" key="2">
    <citation type="submission" date="2009-05" db="EMBL/GenBank/DDBJ databases">
        <authorList>
            <person name="Harkins D.M."/>
            <person name="DeShazer D."/>
            <person name="Woods D.E."/>
            <person name="Brinkac L.M."/>
            <person name="Brown K.A."/>
            <person name="Hung G.C."/>
            <person name="Tuanyok A."/>
            <person name="Zhang B."/>
            <person name="Nierman W.C."/>
        </authorList>
    </citation>
    <scope>NUCLEOTIDE SEQUENCE [LARGE SCALE GENOMIC DNA]</scope>
    <source>
        <strain evidence="12 13">1710a</strain>
    </source>
</reference>
<dbReference type="InterPro" id="IPR033900">
    <property type="entry name" value="Gram_neg_porin_domain"/>
</dbReference>
<keyword evidence="4" id="KW-1134">Transmembrane beta strand</keyword>
<accession>A0A0E1VW16</accession>
<comment type="subunit">
    <text evidence="2">Homotrimer.</text>
</comment>
<dbReference type="CDD" id="cd00342">
    <property type="entry name" value="gram_neg_porins"/>
    <property type="match status" value="1"/>
</dbReference>
<evidence type="ECO:0000256" key="6">
    <source>
        <dbReference type="ARBA" id="ARBA00022729"/>
    </source>
</evidence>
<evidence type="ECO:0000256" key="8">
    <source>
        <dbReference type="ARBA" id="ARBA00023114"/>
    </source>
</evidence>
<gene>
    <name evidence="12" type="ORF">BURPS1710A_A2396</name>
</gene>
<dbReference type="GO" id="GO:0046930">
    <property type="term" value="C:pore complex"/>
    <property type="evidence" value="ECO:0007669"/>
    <property type="project" value="UniProtKB-KW"/>
</dbReference>
<evidence type="ECO:0000259" key="11">
    <source>
        <dbReference type="Pfam" id="PF13609"/>
    </source>
</evidence>
<dbReference type="GO" id="GO:0006811">
    <property type="term" value="P:monoatomic ion transport"/>
    <property type="evidence" value="ECO:0007669"/>
    <property type="project" value="UniProtKB-KW"/>
</dbReference>
<evidence type="ECO:0000256" key="3">
    <source>
        <dbReference type="ARBA" id="ARBA00022448"/>
    </source>
</evidence>
<dbReference type="GO" id="GO:0015288">
    <property type="term" value="F:porin activity"/>
    <property type="evidence" value="ECO:0007669"/>
    <property type="project" value="UniProtKB-KW"/>
</dbReference>
<reference evidence="13" key="1">
    <citation type="submission" date="2007-08" db="EMBL/GenBank/DDBJ databases">
        <title>Annotation of Burkholderia pseudomallei 1710a.</title>
        <authorList>
            <person name="Harkins D.M."/>
            <person name="DeShazer D."/>
            <person name="Woods D.E."/>
            <person name="Brinkac L.M."/>
            <person name="Brown K.A."/>
            <person name="Hung G.C."/>
            <person name="Tuanyok A."/>
            <person name="Zhang B."/>
            <person name="Nierman W.C."/>
        </authorList>
    </citation>
    <scope>NUCLEOTIDE SEQUENCE [LARGE SCALE GENOMIC DNA]</scope>
    <source>
        <strain evidence="13">1710a</strain>
    </source>
</reference>
<comment type="subcellular location">
    <subcellularLocation>
        <location evidence="1">Cell outer membrane</location>
        <topology evidence="1">Multi-pass membrane protein</topology>
    </subcellularLocation>
</comment>
<dbReference type="Proteomes" id="UP000001812">
    <property type="component" value="Chromosome II"/>
</dbReference>
<dbReference type="Pfam" id="PF13609">
    <property type="entry name" value="Porin_4"/>
    <property type="match status" value="1"/>
</dbReference>
<proteinExistence type="predicted"/>
<evidence type="ECO:0000256" key="5">
    <source>
        <dbReference type="ARBA" id="ARBA00022692"/>
    </source>
</evidence>
<feature type="domain" description="Porin" evidence="11">
    <location>
        <begin position="23"/>
        <end position="362"/>
    </location>
</feature>
<evidence type="ECO:0000313" key="13">
    <source>
        <dbReference type="Proteomes" id="UP000001812"/>
    </source>
</evidence>
<evidence type="ECO:0000256" key="1">
    <source>
        <dbReference type="ARBA" id="ARBA00004571"/>
    </source>
</evidence>
<evidence type="ECO:0000256" key="4">
    <source>
        <dbReference type="ARBA" id="ARBA00022452"/>
    </source>
</evidence>
<name>A0A0E1VW16_BURPE</name>
<dbReference type="PANTHER" id="PTHR34501:SF9">
    <property type="entry name" value="MAJOR OUTER MEMBRANE PROTEIN P.IA"/>
    <property type="match status" value="1"/>
</dbReference>
<evidence type="ECO:0000256" key="9">
    <source>
        <dbReference type="ARBA" id="ARBA00023136"/>
    </source>
</evidence>
<dbReference type="InterPro" id="IPR023614">
    <property type="entry name" value="Porin_dom_sf"/>
</dbReference>
<dbReference type="EMBL" id="CM000833">
    <property type="protein sequence ID" value="EET05098.1"/>
    <property type="molecule type" value="Genomic_DNA"/>
</dbReference>
<organism evidence="12 13">
    <name type="scientific">Burkholderia pseudomallei 1710a</name>
    <dbReference type="NCBI Taxonomy" id="320371"/>
    <lineage>
        <taxon>Bacteria</taxon>
        <taxon>Pseudomonadati</taxon>
        <taxon>Pseudomonadota</taxon>
        <taxon>Betaproteobacteria</taxon>
        <taxon>Burkholderiales</taxon>
        <taxon>Burkholderiaceae</taxon>
        <taxon>Burkholderia</taxon>
        <taxon>pseudomallei group</taxon>
    </lineage>
</organism>
<dbReference type="Gene3D" id="2.40.160.10">
    <property type="entry name" value="Porin"/>
    <property type="match status" value="1"/>
</dbReference>
<keyword evidence="3" id="KW-0813">Transport</keyword>
<sequence>MLPGHFPDMGDMMGDMMNAKSIAAAALAVAQAGLAHAQSSVTLYGALDAGVLWQNTSAASFSPTAPNTGAVVRFKDGGVYSSLWGIKGTEDLGGGYRVNFRLQGAFDGGTGKFGLSDAPGAVAAFNQIATLGVSGPFGTFNAGRQIVPMIYAMADTDVRAARFFGSVLTAWLGLNTAAGWPGNSTNAPIGALYDSDALVYQSPAFGGASLALEYAPGGVPGGVQRGARASIVLKYASNALNLAAVYYNGHDTNPAPGASATGLDNNRFVYVGAQYKLKDVAVSASYGNGRNPARGDRVNLDMFAFGLGYRVSPFFRVSSGVYYLKDRNRSANRSTSIVLGADYELSKHTTLYAQGGRVDNRGTMAQMLAYGQPVAPGLATTAAMLGMRHSF</sequence>